<dbReference type="GO" id="GO:0016787">
    <property type="term" value="F:hydrolase activity"/>
    <property type="evidence" value="ECO:0007669"/>
    <property type="project" value="UniProtKB-KW"/>
</dbReference>
<keyword evidence="2 5" id="KW-0808">Transferase</keyword>
<evidence type="ECO:0000259" key="4">
    <source>
        <dbReference type="Pfam" id="PF13336"/>
    </source>
</evidence>
<dbReference type="InterPro" id="IPR003702">
    <property type="entry name" value="ActCoA_hydro_N"/>
</dbReference>
<dbReference type="Proteomes" id="UP000045545">
    <property type="component" value="Unassembled WGS sequence"/>
</dbReference>
<dbReference type="SUPFAM" id="SSF100950">
    <property type="entry name" value="NagB/RpiA/CoA transferase-like"/>
    <property type="match status" value="2"/>
</dbReference>
<keyword evidence="6" id="KW-1185">Reference proteome</keyword>
<dbReference type="InterPro" id="IPR046433">
    <property type="entry name" value="ActCoA_hydro"/>
</dbReference>
<organism evidence="5 6">
    <name type="scientific">Syntrophomonas zehnderi OL-4</name>
    <dbReference type="NCBI Taxonomy" id="690567"/>
    <lineage>
        <taxon>Bacteria</taxon>
        <taxon>Bacillati</taxon>
        <taxon>Bacillota</taxon>
        <taxon>Clostridia</taxon>
        <taxon>Eubacteriales</taxon>
        <taxon>Syntrophomonadaceae</taxon>
        <taxon>Syntrophomonas</taxon>
    </lineage>
</organism>
<feature type="domain" description="Acetyl-CoA hydrolase/transferase N-terminal" evidence="3">
    <location>
        <begin position="4"/>
        <end position="192"/>
    </location>
</feature>
<evidence type="ECO:0000259" key="3">
    <source>
        <dbReference type="Pfam" id="PF02550"/>
    </source>
</evidence>
<gene>
    <name evidence="5" type="ORF">220</name>
</gene>
<protein>
    <submittedName>
        <fullName evidence="5">Acetyl-CoA hydrolase/transferase</fullName>
    </submittedName>
</protein>
<dbReference type="Gene3D" id="3.40.1080.10">
    <property type="entry name" value="Glutaconate Coenzyme A-transferase"/>
    <property type="match status" value="1"/>
</dbReference>
<reference evidence="5 6" key="1">
    <citation type="submission" date="2015-03" db="EMBL/GenBank/DDBJ databases">
        <authorList>
            <person name="Murphy D."/>
        </authorList>
    </citation>
    <scope>NUCLEOTIDE SEQUENCE [LARGE SCALE GENOMIC DNA]</scope>
    <source>
        <strain evidence="5 6">OL-4</strain>
    </source>
</reference>
<dbReference type="InterPro" id="IPR038460">
    <property type="entry name" value="AcetylCoA_hyd_C_sf"/>
</dbReference>
<dbReference type="STRING" id="690567.220"/>
<evidence type="ECO:0000313" key="5">
    <source>
        <dbReference type="EMBL" id="CFX01904.1"/>
    </source>
</evidence>
<dbReference type="InterPro" id="IPR037171">
    <property type="entry name" value="NagB/RpiA_transferase-like"/>
</dbReference>
<name>A0A0E3W2I2_9FIRM</name>
<proteinExistence type="inferred from homology"/>
<dbReference type="AlphaFoldDB" id="A0A0E3W2I2"/>
<dbReference type="InterPro" id="IPR026888">
    <property type="entry name" value="AcetylCoA_hyd_C"/>
</dbReference>
<dbReference type="OrthoDB" id="9801795at2"/>
<dbReference type="Pfam" id="PF13336">
    <property type="entry name" value="AcetylCoA_hyd_C"/>
    <property type="match status" value="1"/>
</dbReference>
<dbReference type="Pfam" id="PF02550">
    <property type="entry name" value="AcetylCoA_hydro"/>
    <property type="match status" value="1"/>
</dbReference>
<sequence>MSTYMEEYKSKLITAEKAAQLVQSDDLIEYGAFNTKPVDFDIALGKRAGDGLQRVSVRGSGTVPPIPQIIQMDPKGETFQYYNWYYTALDRAAAEHGLCNYVTVNYHEALSMFGNEKYYHTWPDIWIAQVTPMDNNGCFNFGIGNSHSRSCALFNRRLAIVEVNENLPYCPGGNAEYVHISEIDYIIEGSNSPIFCSPPADPASPEEEKIANYIMEEIHDGCLIQLGIGSMPNLLGNKIAHSGLKDLGVQTEMFSDCYVEMYKHGCITNRKKAFDLDKSTYTFCLGTQETYDFLNGNPRCASVSCEYSNNPIAIAQHENVISINNIIELDLLSQVSSETNGLRQISGIGGQMDWTFGAFHSKGGKGILAFTSTYKDKDGNLKSRIKPLLTTGSIVSVTRPSVHYLVTENGIVNMKSKSAWARTEAVINLAHPEFRDDLLKSAKEMGIWSRTNRNPC</sequence>
<dbReference type="PANTHER" id="PTHR21432">
    <property type="entry name" value="ACETYL-COA HYDROLASE-RELATED"/>
    <property type="match status" value="1"/>
</dbReference>
<dbReference type="PANTHER" id="PTHR21432:SF20">
    <property type="entry name" value="ACETYL-COA HYDROLASE"/>
    <property type="match status" value="1"/>
</dbReference>
<dbReference type="Gene3D" id="3.40.1080.20">
    <property type="entry name" value="Acetyl-CoA hydrolase/transferase C-terminal domain"/>
    <property type="match status" value="1"/>
</dbReference>
<evidence type="ECO:0000256" key="1">
    <source>
        <dbReference type="ARBA" id="ARBA00009632"/>
    </source>
</evidence>
<dbReference type="Gene3D" id="3.30.750.70">
    <property type="entry name" value="4-hydroxybutyrate coenzyme like domains"/>
    <property type="match status" value="1"/>
</dbReference>
<keyword evidence="5" id="KW-0378">Hydrolase</keyword>
<feature type="domain" description="Acetyl-CoA hydrolase/transferase C-terminal" evidence="4">
    <location>
        <begin position="286"/>
        <end position="442"/>
    </location>
</feature>
<evidence type="ECO:0000313" key="6">
    <source>
        <dbReference type="Proteomes" id="UP000045545"/>
    </source>
</evidence>
<evidence type="ECO:0000256" key="2">
    <source>
        <dbReference type="ARBA" id="ARBA00022679"/>
    </source>
</evidence>
<comment type="similarity">
    <text evidence="1">Belongs to the acetyl-CoA hydrolase/transferase family.</text>
</comment>
<accession>A0A0E3W2I2</accession>
<dbReference type="EMBL" id="CGIH01000004">
    <property type="protein sequence ID" value="CFX01904.1"/>
    <property type="molecule type" value="Genomic_DNA"/>
</dbReference>
<dbReference type="GO" id="GO:0008775">
    <property type="term" value="F:acetate CoA-transferase activity"/>
    <property type="evidence" value="ECO:0007669"/>
    <property type="project" value="InterPro"/>
</dbReference>
<dbReference type="GO" id="GO:0006083">
    <property type="term" value="P:acetate metabolic process"/>
    <property type="evidence" value="ECO:0007669"/>
    <property type="project" value="InterPro"/>
</dbReference>
<dbReference type="RefSeq" id="WP_046494838.1">
    <property type="nucleotide sequence ID" value="NZ_CGIH01000004.1"/>
</dbReference>